<dbReference type="RefSeq" id="WP_045054892.1">
    <property type="nucleotide sequence ID" value="NZ_CAWMDP010000048.1"/>
</dbReference>
<evidence type="ECO:0000256" key="1">
    <source>
        <dbReference type="ARBA" id="ARBA00004167"/>
    </source>
</evidence>
<dbReference type="GO" id="GO:0015628">
    <property type="term" value="P:protein secretion by the type II secretion system"/>
    <property type="evidence" value="ECO:0007669"/>
    <property type="project" value="InterPro"/>
</dbReference>
<dbReference type="EMBL" id="JYON01000011">
    <property type="protein sequence ID" value="KJH71515.1"/>
    <property type="molecule type" value="Genomic_DNA"/>
</dbReference>
<dbReference type="InterPro" id="IPR031975">
    <property type="entry name" value="Pilin_GH"/>
</dbReference>
<dbReference type="SUPFAM" id="SSF54523">
    <property type="entry name" value="Pili subunits"/>
    <property type="match status" value="1"/>
</dbReference>
<feature type="compositionally biased region" description="Polar residues" evidence="6">
    <location>
        <begin position="157"/>
        <end position="168"/>
    </location>
</feature>
<accession>A0A0D8ZS06</accession>
<feature type="region of interest" description="Disordered" evidence="6">
    <location>
        <begin position="145"/>
        <end position="168"/>
    </location>
</feature>
<dbReference type="Gene3D" id="3.30.700.10">
    <property type="entry name" value="Glycoprotein, Type 4 Pilin"/>
    <property type="match status" value="1"/>
</dbReference>
<evidence type="ECO:0000256" key="5">
    <source>
        <dbReference type="ARBA" id="ARBA00023136"/>
    </source>
</evidence>
<proteinExistence type="predicted"/>
<dbReference type="InterPro" id="IPR000983">
    <property type="entry name" value="Bac_GSPG_pilin"/>
</dbReference>
<dbReference type="STRING" id="1618023.UH38_11990"/>
<dbReference type="PANTHER" id="PTHR30093">
    <property type="entry name" value="GENERAL SECRETION PATHWAY PROTEIN G"/>
    <property type="match status" value="1"/>
</dbReference>
<evidence type="ECO:0000313" key="9">
    <source>
        <dbReference type="Proteomes" id="UP000032452"/>
    </source>
</evidence>
<dbReference type="Pfam" id="PF16734">
    <property type="entry name" value="Pilin_GH"/>
    <property type="match status" value="1"/>
</dbReference>
<sequence length="168" mass="17444">MKTELKAKFLQHLTQKKKDEGFTLIELLVVIIIIGILSAIALPSFLNQTAKARQSEARTNVGALNRAQQAHYLENQTFTSTLSDLGVGIRDSNNYSYTAAAITSITSGVANKASAGNGDLKGYTGGVFKDATAGTTGAILCEKSTAGTGDPGAPGTVSSCGTGLTRMQ</sequence>
<organism evidence="8 9">
    <name type="scientific">Aliterella atlantica CENA595</name>
    <dbReference type="NCBI Taxonomy" id="1618023"/>
    <lineage>
        <taxon>Bacteria</taxon>
        <taxon>Bacillati</taxon>
        <taxon>Cyanobacteriota</taxon>
        <taxon>Cyanophyceae</taxon>
        <taxon>Chroococcidiopsidales</taxon>
        <taxon>Aliterellaceae</taxon>
        <taxon>Aliterella</taxon>
    </lineage>
</organism>
<evidence type="ECO:0000256" key="6">
    <source>
        <dbReference type="SAM" id="MobiDB-lite"/>
    </source>
</evidence>
<dbReference type="GO" id="GO:0015627">
    <property type="term" value="C:type II protein secretion system complex"/>
    <property type="evidence" value="ECO:0007669"/>
    <property type="project" value="InterPro"/>
</dbReference>
<dbReference type="PRINTS" id="PR00813">
    <property type="entry name" value="BCTERIALGSPG"/>
</dbReference>
<evidence type="ECO:0000256" key="7">
    <source>
        <dbReference type="SAM" id="Phobius"/>
    </source>
</evidence>
<protein>
    <recommendedName>
        <fullName evidence="10">General secretion pathway protein GspH</fullName>
    </recommendedName>
</protein>
<keyword evidence="9" id="KW-1185">Reference proteome</keyword>
<dbReference type="PROSITE" id="PS00409">
    <property type="entry name" value="PROKAR_NTER_METHYL"/>
    <property type="match status" value="1"/>
</dbReference>
<comment type="subcellular location">
    <subcellularLocation>
        <location evidence="1">Membrane</location>
        <topology evidence="1">Single-pass membrane protein</topology>
    </subcellularLocation>
</comment>
<dbReference type="OrthoDB" id="467711at2"/>
<dbReference type="NCBIfam" id="TIGR02532">
    <property type="entry name" value="IV_pilin_GFxxxE"/>
    <property type="match status" value="1"/>
</dbReference>
<dbReference type="InterPro" id="IPR012902">
    <property type="entry name" value="N_methyl_site"/>
</dbReference>
<evidence type="ECO:0000256" key="2">
    <source>
        <dbReference type="ARBA" id="ARBA00022481"/>
    </source>
</evidence>
<comment type="caution">
    <text evidence="8">The sequence shown here is derived from an EMBL/GenBank/DDBJ whole genome shotgun (WGS) entry which is preliminary data.</text>
</comment>
<name>A0A0D8ZS06_9CYAN</name>
<dbReference type="InterPro" id="IPR045584">
    <property type="entry name" value="Pilin-like"/>
</dbReference>
<dbReference type="PATRIC" id="fig|1618023.3.peg.4261"/>
<dbReference type="GO" id="GO:0016020">
    <property type="term" value="C:membrane"/>
    <property type="evidence" value="ECO:0007669"/>
    <property type="project" value="UniProtKB-SubCell"/>
</dbReference>
<gene>
    <name evidence="8" type="ORF">UH38_11990</name>
</gene>
<evidence type="ECO:0000256" key="4">
    <source>
        <dbReference type="ARBA" id="ARBA00022989"/>
    </source>
</evidence>
<keyword evidence="3 7" id="KW-0812">Transmembrane</keyword>
<feature type="compositionally biased region" description="Low complexity" evidence="6">
    <location>
        <begin position="145"/>
        <end position="156"/>
    </location>
</feature>
<dbReference type="AlphaFoldDB" id="A0A0D8ZS06"/>
<evidence type="ECO:0008006" key="10">
    <source>
        <dbReference type="Google" id="ProtNLM"/>
    </source>
</evidence>
<feature type="transmembrane region" description="Helical" evidence="7">
    <location>
        <begin position="21"/>
        <end position="46"/>
    </location>
</feature>
<keyword evidence="4 7" id="KW-1133">Transmembrane helix</keyword>
<dbReference type="Pfam" id="PF07963">
    <property type="entry name" value="N_methyl"/>
    <property type="match status" value="1"/>
</dbReference>
<dbReference type="PANTHER" id="PTHR30093:SF44">
    <property type="entry name" value="TYPE II SECRETION SYSTEM CORE PROTEIN G"/>
    <property type="match status" value="1"/>
</dbReference>
<reference evidence="8 9" key="1">
    <citation type="submission" date="2015-02" db="EMBL/GenBank/DDBJ databases">
        <title>Draft genome of a novel marine cyanobacterium (Chroococcales) isolated from South Atlantic Ocean.</title>
        <authorList>
            <person name="Rigonato J."/>
            <person name="Alvarenga D.O."/>
            <person name="Branco L.H."/>
            <person name="Varani A.M."/>
            <person name="Brandini F.P."/>
            <person name="Fiore M.F."/>
        </authorList>
    </citation>
    <scope>NUCLEOTIDE SEQUENCE [LARGE SCALE GENOMIC DNA]</scope>
    <source>
        <strain evidence="8 9">CENA595</strain>
    </source>
</reference>
<evidence type="ECO:0000256" key="3">
    <source>
        <dbReference type="ARBA" id="ARBA00022692"/>
    </source>
</evidence>
<keyword evidence="2" id="KW-0488">Methylation</keyword>
<keyword evidence="5 7" id="KW-0472">Membrane</keyword>
<evidence type="ECO:0000313" key="8">
    <source>
        <dbReference type="EMBL" id="KJH71515.1"/>
    </source>
</evidence>
<dbReference type="Proteomes" id="UP000032452">
    <property type="component" value="Unassembled WGS sequence"/>
</dbReference>